<evidence type="ECO:0000313" key="1">
    <source>
        <dbReference type="EMBL" id="GAA4451281.1"/>
    </source>
</evidence>
<sequence length="666" mass="72451">MLLFAQLNGLFAQTTFTAPDTVCIRQPITLTPKDTTASSYYWSFCSGWLMNRPTGNFLGYTFGINNSFDIETGLNSDGNYFGFYINRTVPELIRLDYGSSLTNIPTVTNLGNLSGTIPADANSLFLMQDGAGKFVMFATGGSSVANSSLFRMDFGTSLSNKPNCVNMGNLGGLLNAPRGFFVAKEGPYWFGFAANAQDNKLIRFDFGTNISNTPNPIDLGNPGSVIDNPSDMAGTRDKLGNWHLFITNFISSGLAHIGFGSSLAAIPAGSGLAVDSLSAPSSIILAKDCGEDYLFISNFSRNYLTRVVFSDLSSLTFTDQTLISIPGIKNTLALSHFLREKDNLYTFVINSDNSLGVVNFANCVSSSLRSSTEKYPPSYTYATPGTYNVFLSMNEGTPQASMECFLVEALPIPAITIVDDTTICQGDTASLWGIAFGTDTLRWTPSYNITQTKTAVDALYTKVWPDYTRPYHFIAEYPNGCIVDSAINVTVSKVHADAGVDRTVEDGAYTVLGGPMTSEGVNYIYSWSPTNYLDNYRSTNPTSTPSTDISYVLTVQSALLGCVAHDTVVVKIGCGDIYLPNAFTPGDHSDNNDYFGLKNRNIVQLNYFRVYDRWGKEVFSTTDLSTQWDGKVDGVDCPYGVYAWVVDGFCASGKRISKSGNVTLLR</sequence>
<reference evidence="2" key="1">
    <citation type="journal article" date="2019" name="Int. J. Syst. Evol. Microbiol.">
        <title>The Global Catalogue of Microorganisms (GCM) 10K type strain sequencing project: providing services to taxonomists for standard genome sequencing and annotation.</title>
        <authorList>
            <consortium name="The Broad Institute Genomics Platform"/>
            <consortium name="The Broad Institute Genome Sequencing Center for Infectious Disease"/>
            <person name="Wu L."/>
            <person name="Ma J."/>
        </authorList>
    </citation>
    <scope>NUCLEOTIDE SEQUENCE [LARGE SCALE GENOMIC DNA]</scope>
    <source>
        <strain evidence="2">JCM 31921</strain>
    </source>
</reference>
<dbReference type="Proteomes" id="UP001501410">
    <property type="component" value="Unassembled WGS sequence"/>
</dbReference>
<dbReference type="EMBL" id="BAABEZ010000004">
    <property type="protein sequence ID" value="GAA4451281.1"/>
    <property type="molecule type" value="Genomic_DNA"/>
</dbReference>
<comment type="caution">
    <text evidence="1">The sequence shown here is derived from an EMBL/GenBank/DDBJ whole genome shotgun (WGS) entry which is preliminary data.</text>
</comment>
<accession>A0ABP8ML86</accession>
<organism evidence="1 2">
    <name type="scientific">Rurimicrobium arvi</name>
    <dbReference type="NCBI Taxonomy" id="2049916"/>
    <lineage>
        <taxon>Bacteria</taxon>
        <taxon>Pseudomonadati</taxon>
        <taxon>Bacteroidota</taxon>
        <taxon>Chitinophagia</taxon>
        <taxon>Chitinophagales</taxon>
        <taxon>Chitinophagaceae</taxon>
        <taxon>Rurimicrobium</taxon>
    </lineage>
</organism>
<dbReference type="Pfam" id="PF13585">
    <property type="entry name" value="CHU_C"/>
    <property type="match status" value="1"/>
</dbReference>
<keyword evidence="2" id="KW-1185">Reference proteome</keyword>
<gene>
    <name evidence="1" type="ORF">GCM10023092_08650</name>
</gene>
<protein>
    <recommendedName>
        <fullName evidence="3">Gliding motility-associated C-terminal domain-containing protein</fullName>
    </recommendedName>
</protein>
<name>A0ABP8ML86_9BACT</name>
<evidence type="ECO:0000313" key="2">
    <source>
        <dbReference type="Proteomes" id="UP001501410"/>
    </source>
</evidence>
<evidence type="ECO:0008006" key="3">
    <source>
        <dbReference type="Google" id="ProtNLM"/>
    </source>
</evidence>
<proteinExistence type="predicted"/>